<accession>J1F492</accession>
<keyword evidence="1" id="KW-0812">Transmembrane</keyword>
<keyword evidence="3" id="KW-1185">Reference proteome</keyword>
<gene>
    <name evidence="2" type="ORF">FD00_GL001641</name>
</gene>
<name>J1F492_9LACO</name>
<sequence>MINWKKFAIKIGVIALGVVLFLIGIGLALFKIYIATKFETGFTFLPFLGFIIAIVGGIVAVKGWQMNIYDDV</sequence>
<evidence type="ECO:0000313" key="3">
    <source>
        <dbReference type="Proteomes" id="UP000050898"/>
    </source>
</evidence>
<dbReference type="Proteomes" id="UP000050898">
    <property type="component" value="Unassembled WGS sequence"/>
</dbReference>
<evidence type="ECO:0000313" key="2">
    <source>
        <dbReference type="EMBL" id="KRN08933.1"/>
    </source>
</evidence>
<protein>
    <submittedName>
        <fullName evidence="2">Uncharacterized protein</fullName>
    </submittedName>
</protein>
<dbReference type="PATRIC" id="fig|1046596.6.peg.1726"/>
<feature type="transmembrane region" description="Helical" evidence="1">
    <location>
        <begin position="7"/>
        <end position="30"/>
    </location>
</feature>
<organism evidence="2 3">
    <name type="scientific">Liquorilactobacillus mali KCTC 3596 = DSM 20444</name>
    <dbReference type="NCBI Taxonomy" id="1046596"/>
    <lineage>
        <taxon>Bacteria</taxon>
        <taxon>Bacillati</taxon>
        <taxon>Bacillota</taxon>
        <taxon>Bacilli</taxon>
        <taxon>Lactobacillales</taxon>
        <taxon>Lactobacillaceae</taxon>
        <taxon>Liquorilactobacillus</taxon>
    </lineage>
</organism>
<dbReference type="EMBL" id="AYYH01000040">
    <property type="protein sequence ID" value="KRN08933.1"/>
    <property type="molecule type" value="Genomic_DNA"/>
</dbReference>
<reference evidence="2 3" key="1">
    <citation type="journal article" date="2015" name="Genome Announc.">
        <title>Expanding the biotechnology potential of lactobacilli through comparative genomics of 213 strains and associated genera.</title>
        <authorList>
            <person name="Sun Z."/>
            <person name="Harris H.M."/>
            <person name="McCann A."/>
            <person name="Guo C."/>
            <person name="Argimon S."/>
            <person name="Zhang W."/>
            <person name="Yang X."/>
            <person name="Jeffery I.B."/>
            <person name="Cooney J.C."/>
            <person name="Kagawa T.F."/>
            <person name="Liu W."/>
            <person name="Song Y."/>
            <person name="Salvetti E."/>
            <person name="Wrobel A."/>
            <person name="Rasinkangas P."/>
            <person name="Parkhill J."/>
            <person name="Rea M.C."/>
            <person name="O'Sullivan O."/>
            <person name="Ritari J."/>
            <person name="Douillard F.P."/>
            <person name="Paul Ross R."/>
            <person name="Yang R."/>
            <person name="Briner A.E."/>
            <person name="Felis G.E."/>
            <person name="de Vos W.M."/>
            <person name="Barrangou R."/>
            <person name="Klaenhammer T.R."/>
            <person name="Caufield P.W."/>
            <person name="Cui Y."/>
            <person name="Zhang H."/>
            <person name="O'Toole P.W."/>
        </authorList>
    </citation>
    <scope>NUCLEOTIDE SEQUENCE [LARGE SCALE GENOMIC DNA]</scope>
    <source>
        <strain evidence="2 3">DSM 20444</strain>
    </source>
</reference>
<proteinExistence type="predicted"/>
<comment type="caution">
    <text evidence="2">The sequence shown here is derived from an EMBL/GenBank/DDBJ whole genome shotgun (WGS) entry which is preliminary data.</text>
</comment>
<feature type="transmembrane region" description="Helical" evidence="1">
    <location>
        <begin position="42"/>
        <end position="61"/>
    </location>
</feature>
<evidence type="ECO:0000256" key="1">
    <source>
        <dbReference type="SAM" id="Phobius"/>
    </source>
</evidence>
<keyword evidence="1" id="KW-0472">Membrane</keyword>
<dbReference type="AlphaFoldDB" id="J1F492"/>
<dbReference type="RefSeq" id="WP_003688374.1">
    <property type="nucleotide sequence ID" value="NZ_AKKT01000051.1"/>
</dbReference>
<keyword evidence="1" id="KW-1133">Transmembrane helix</keyword>